<dbReference type="EMBL" id="BTSY01000005">
    <property type="protein sequence ID" value="GMT30638.1"/>
    <property type="molecule type" value="Genomic_DNA"/>
</dbReference>
<dbReference type="SUPFAM" id="SSF63712">
    <property type="entry name" value="Nicotinic receptor ligand binding domain-like"/>
    <property type="match status" value="1"/>
</dbReference>
<dbReference type="Pfam" id="PF02931">
    <property type="entry name" value="Neur_chan_LBD"/>
    <property type="match status" value="1"/>
</dbReference>
<feature type="non-terminal residue" evidence="2">
    <location>
        <position position="1"/>
    </location>
</feature>
<comment type="caution">
    <text evidence="2">The sequence shown here is derived from an EMBL/GenBank/DDBJ whole genome shotgun (WGS) entry which is preliminary data.</text>
</comment>
<dbReference type="InterPro" id="IPR036734">
    <property type="entry name" value="Neur_chan_lig-bd_sf"/>
</dbReference>
<keyword evidence="3" id="KW-1185">Reference proteome</keyword>
<dbReference type="GO" id="GO:0005230">
    <property type="term" value="F:extracellular ligand-gated monoatomic ion channel activity"/>
    <property type="evidence" value="ECO:0007669"/>
    <property type="project" value="InterPro"/>
</dbReference>
<dbReference type="GO" id="GO:0016020">
    <property type="term" value="C:membrane"/>
    <property type="evidence" value="ECO:0007669"/>
    <property type="project" value="InterPro"/>
</dbReference>
<accession>A0AAV5WJ12</accession>
<organism evidence="2 3">
    <name type="scientific">Pristionchus fissidentatus</name>
    <dbReference type="NCBI Taxonomy" id="1538716"/>
    <lineage>
        <taxon>Eukaryota</taxon>
        <taxon>Metazoa</taxon>
        <taxon>Ecdysozoa</taxon>
        <taxon>Nematoda</taxon>
        <taxon>Chromadorea</taxon>
        <taxon>Rhabditida</taxon>
        <taxon>Rhabditina</taxon>
        <taxon>Diplogasteromorpha</taxon>
        <taxon>Diplogasteroidea</taxon>
        <taxon>Neodiplogasteridae</taxon>
        <taxon>Pristionchus</taxon>
    </lineage>
</organism>
<evidence type="ECO:0000313" key="3">
    <source>
        <dbReference type="Proteomes" id="UP001432322"/>
    </source>
</evidence>
<name>A0AAV5WJ12_9BILA</name>
<dbReference type="Proteomes" id="UP001432322">
    <property type="component" value="Unassembled WGS sequence"/>
</dbReference>
<protein>
    <recommendedName>
        <fullName evidence="1">Neurotransmitter-gated ion-channel ligand-binding domain-containing protein</fullName>
    </recommendedName>
</protein>
<feature type="non-terminal residue" evidence="2">
    <location>
        <position position="86"/>
    </location>
</feature>
<evidence type="ECO:0000313" key="2">
    <source>
        <dbReference type="EMBL" id="GMT30638.1"/>
    </source>
</evidence>
<sequence>RRLDYALLQPDATRHGIHSNGMVATSMDMLVTFRCNRMSFTKMPFDEQTCFACLNVGSYVYNDILLNVTFNPDDTYTRGTSEWSFR</sequence>
<feature type="domain" description="Neurotransmitter-gated ion-channel ligand-binding" evidence="1">
    <location>
        <begin position="13"/>
        <end position="75"/>
    </location>
</feature>
<dbReference type="AlphaFoldDB" id="A0AAV5WJ12"/>
<dbReference type="Gene3D" id="2.70.170.10">
    <property type="entry name" value="Neurotransmitter-gated ion-channel ligand-binding domain"/>
    <property type="match status" value="1"/>
</dbReference>
<evidence type="ECO:0000259" key="1">
    <source>
        <dbReference type="Pfam" id="PF02931"/>
    </source>
</evidence>
<gene>
    <name evidence="2" type="ORF">PFISCL1PPCAC_21935</name>
</gene>
<dbReference type="InterPro" id="IPR006202">
    <property type="entry name" value="Neur_chan_lig-bd"/>
</dbReference>
<proteinExistence type="predicted"/>
<reference evidence="2" key="1">
    <citation type="submission" date="2023-10" db="EMBL/GenBank/DDBJ databases">
        <title>Genome assembly of Pristionchus species.</title>
        <authorList>
            <person name="Yoshida K."/>
            <person name="Sommer R.J."/>
        </authorList>
    </citation>
    <scope>NUCLEOTIDE SEQUENCE</scope>
    <source>
        <strain evidence="2">RS5133</strain>
    </source>
</reference>